<keyword evidence="2" id="KW-1185">Reference proteome</keyword>
<organism evidence="1 2">
    <name type="scientific">Pholiota conissans</name>
    <dbReference type="NCBI Taxonomy" id="109636"/>
    <lineage>
        <taxon>Eukaryota</taxon>
        <taxon>Fungi</taxon>
        <taxon>Dikarya</taxon>
        <taxon>Basidiomycota</taxon>
        <taxon>Agaricomycotina</taxon>
        <taxon>Agaricomycetes</taxon>
        <taxon>Agaricomycetidae</taxon>
        <taxon>Agaricales</taxon>
        <taxon>Agaricineae</taxon>
        <taxon>Strophariaceae</taxon>
        <taxon>Pholiota</taxon>
    </lineage>
</organism>
<accession>A0A9P5ZDL1</accession>
<evidence type="ECO:0008006" key="3">
    <source>
        <dbReference type="Google" id="ProtNLM"/>
    </source>
</evidence>
<proteinExistence type="predicted"/>
<dbReference type="EMBL" id="MU155135">
    <property type="protein sequence ID" value="KAF9485492.1"/>
    <property type="molecule type" value="Genomic_DNA"/>
</dbReference>
<evidence type="ECO:0000313" key="2">
    <source>
        <dbReference type="Proteomes" id="UP000807469"/>
    </source>
</evidence>
<protein>
    <recommendedName>
        <fullName evidence="3">F-box domain-containing protein</fullName>
    </recommendedName>
</protein>
<dbReference type="OrthoDB" id="2836053at2759"/>
<dbReference type="AlphaFoldDB" id="A0A9P5ZDL1"/>
<comment type="caution">
    <text evidence="1">The sequence shown here is derived from an EMBL/GenBank/DDBJ whole genome shotgun (WGS) entry which is preliminary data.</text>
</comment>
<name>A0A9P5ZDL1_9AGAR</name>
<evidence type="ECO:0000313" key="1">
    <source>
        <dbReference type="EMBL" id="KAF9485492.1"/>
    </source>
</evidence>
<reference evidence="1" key="1">
    <citation type="submission" date="2020-11" db="EMBL/GenBank/DDBJ databases">
        <authorList>
            <consortium name="DOE Joint Genome Institute"/>
            <person name="Ahrendt S."/>
            <person name="Riley R."/>
            <person name="Andreopoulos W."/>
            <person name="Labutti K."/>
            <person name="Pangilinan J."/>
            <person name="Ruiz-Duenas F.J."/>
            <person name="Barrasa J.M."/>
            <person name="Sanchez-Garcia M."/>
            <person name="Camarero S."/>
            <person name="Miyauchi S."/>
            <person name="Serrano A."/>
            <person name="Linde D."/>
            <person name="Babiker R."/>
            <person name="Drula E."/>
            <person name="Ayuso-Fernandez I."/>
            <person name="Pacheco R."/>
            <person name="Padilla G."/>
            <person name="Ferreira P."/>
            <person name="Barriuso J."/>
            <person name="Kellner H."/>
            <person name="Castanera R."/>
            <person name="Alfaro M."/>
            <person name="Ramirez L."/>
            <person name="Pisabarro A.G."/>
            <person name="Kuo A."/>
            <person name="Tritt A."/>
            <person name="Lipzen A."/>
            <person name="He G."/>
            <person name="Yan M."/>
            <person name="Ng V."/>
            <person name="Cullen D."/>
            <person name="Martin F."/>
            <person name="Rosso M.-N."/>
            <person name="Henrissat B."/>
            <person name="Hibbett D."/>
            <person name="Martinez A.T."/>
            <person name="Grigoriev I.V."/>
        </authorList>
    </citation>
    <scope>NUCLEOTIDE SEQUENCE</scope>
    <source>
        <strain evidence="1">CIRM-BRFM 674</strain>
    </source>
</reference>
<sequence length="301" mass="35513">MQSQWTSDYKAQKIHYVAHTTGSLALDPNGADLSLSIGNRKVFEASIVALFCFTFRTLSSTMSTHRQYEALLPDDILWEIISQMWHSSMTPRKRVDFMESSLQINRLWMNMFTRIAYRDVYITSKIHLNRYLRILRRENPIYLPFKDLLNTMCRTITFEIEPHDKTADVMADLLYMVKATNVLPNLHTLILRYDAFSYCDVTRDYQFVDLPKRIQKLEIHFRTTPSASSWNTINQLEESDPPWYLPHLRRLAIFGAKDYQDIVSCYLLSCPQLHTLEIDFLVQNPRQLHLKRHSTSFLYSK</sequence>
<dbReference type="Proteomes" id="UP000807469">
    <property type="component" value="Unassembled WGS sequence"/>
</dbReference>
<gene>
    <name evidence="1" type="ORF">BDN70DRAFT_871145</name>
</gene>